<reference evidence="1" key="1">
    <citation type="submission" date="2023-06" db="EMBL/GenBank/DDBJ databases">
        <title>Draft Genome Sequences of Representative Paenibacillus Polymyxa, Bacillus cereus, Fictibacillus sp., and Brevibacillus agri Strains Isolated from Amazonian Dark Earth.</title>
        <authorList>
            <person name="Pellegrinetti T.A."/>
            <person name="Cunha I.C.M."/>
            <person name="Chaves M.G."/>
            <person name="Freitas A.S."/>
            <person name="Silva A.V.R."/>
            <person name="Tsai S.M."/>
            <person name="Mendes L.W."/>
        </authorList>
    </citation>
    <scope>NUCLEOTIDE SEQUENCE</scope>
    <source>
        <strain evidence="1">CENA-BCM004</strain>
    </source>
</reference>
<evidence type="ECO:0008006" key="3">
    <source>
        <dbReference type="Google" id="ProtNLM"/>
    </source>
</evidence>
<dbReference type="RefSeq" id="WP_290397930.1">
    <property type="nucleotide sequence ID" value="NZ_JAUHLN010000001.1"/>
</dbReference>
<gene>
    <name evidence="1" type="ORF">QYF49_01830</name>
</gene>
<dbReference type="EMBL" id="JAUHLN010000001">
    <property type="protein sequence ID" value="MDN4071771.1"/>
    <property type="molecule type" value="Genomic_DNA"/>
</dbReference>
<evidence type="ECO:0000313" key="1">
    <source>
        <dbReference type="EMBL" id="MDN4071771.1"/>
    </source>
</evidence>
<accession>A0ABT8E1L6</accession>
<name>A0ABT8E1L6_9BACL</name>
<dbReference type="Proteomes" id="UP001168694">
    <property type="component" value="Unassembled WGS sequence"/>
</dbReference>
<protein>
    <recommendedName>
        <fullName evidence="3">DUF5082 domain-containing protein</fullName>
    </recommendedName>
</protein>
<evidence type="ECO:0000313" key="2">
    <source>
        <dbReference type="Proteomes" id="UP001168694"/>
    </source>
</evidence>
<comment type="caution">
    <text evidence="1">The sequence shown here is derived from an EMBL/GenBank/DDBJ whole genome shotgun (WGS) entry which is preliminary data.</text>
</comment>
<keyword evidence="2" id="KW-1185">Reference proteome</keyword>
<sequence length="123" mass="14532">MLGFMDGVRVQRQIETINQDIQQIKEVQQGLLTLQKETNTLSQNIARDVTQETREDTWKGKKQQEYKDMYESLDKTLSSFKGDIGQQVYYIDYWISYLEGERSKLMVSLREIKEALKKQESTK</sequence>
<organism evidence="1 2">
    <name type="scientific">Fictibacillus terranigra</name>
    <dbReference type="NCBI Taxonomy" id="3058424"/>
    <lineage>
        <taxon>Bacteria</taxon>
        <taxon>Bacillati</taxon>
        <taxon>Bacillota</taxon>
        <taxon>Bacilli</taxon>
        <taxon>Bacillales</taxon>
        <taxon>Fictibacillaceae</taxon>
        <taxon>Fictibacillus</taxon>
    </lineage>
</organism>
<proteinExistence type="predicted"/>